<dbReference type="AlphaFoldDB" id="A0A1Y0CU33"/>
<evidence type="ECO:0000256" key="1">
    <source>
        <dbReference type="SAM" id="Phobius"/>
    </source>
</evidence>
<keyword evidence="3" id="KW-1185">Reference proteome</keyword>
<protein>
    <submittedName>
        <fullName evidence="2">Thiol-disulfide oxidoreductase</fullName>
    </submittedName>
</protein>
<dbReference type="EMBL" id="CP021376">
    <property type="protein sequence ID" value="ART78861.1"/>
    <property type="molecule type" value="Genomic_DNA"/>
</dbReference>
<dbReference type="KEGG" id="ocm:CBP12_00750"/>
<name>A0A1Y0CU33_9GAMM</name>
<keyword evidence="1" id="KW-0472">Membrane</keyword>
<dbReference type="GO" id="GO:0015035">
    <property type="term" value="F:protein-disulfide reductase activity"/>
    <property type="evidence" value="ECO:0007669"/>
    <property type="project" value="InterPro"/>
</dbReference>
<sequence>MDSKQSHHKLVVFYDGSCEGCIKDRANYERWAGDGGQDIYWFDITDREEVLLSLGLDPGKVMRELHVQTEDGKILTEIDAYILLMQRVPRLKLLAWFIGLPIIRPCLSWLYRTWVEKRLRRQGRI</sequence>
<proteinExistence type="predicted"/>
<dbReference type="PANTHER" id="PTHR34290:SF2">
    <property type="entry name" value="OS04G0668800 PROTEIN"/>
    <property type="match status" value="1"/>
</dbReference>
<dbReference type="InterPro" id="IPR007263">
    <property type="entry name" value="DCC1-like"/>
</dbReference>
<reference evidence="3" key="1">
    <citation type="submission" date="2017-05" db="EMBL/GenBank/DDBJ databases">
        <authorList>
            <person name="Sung H."/>
        </authorList>
    </citation>
    <scope>NUCLEOTIDE SEQUENCE [LARGE SCALE GENOMIC DNA]</scope>
    <source>
        <strain evidence="3">AMac2203</strain>
    </source>
</reference>
<gene>
    <name evidence="2" type="ORF">CBP12_00750</name>
</gene>
<dbReference type="Proteomes" id="UP000243793">
    <property type="component" value="Chromosome"/>
</dbReference>
<accession>A0A1Y0CU33</accession>
<organism evidence="2 3">
    <name type="scientific">Oceanisphaera avium</name>
    <dbReference type="NCBI Taxonomy" id="1903694"/>
    <lineage>
        <taxon>Bacteria</taxon>
        <taxon>Pseudomonadati</taxon>
        <taxon>Pseudomonadota</taxon>
        <taxon>Gammaproteobacteria</taxon>
        <taxon>Aeromonadales</taxon>
        <taxon>Aeromonadaceae</taxon>
        <taxon>Oceanisphaera</taxon>
    </lineage>
</organism>
<dbReference type="RefSeq" id="WP_086962027.1">
    <property type="nucleotide sequence ID" value="NZ_CP021376.1"/>
</dbReference>
<dbReference type="PANTHER" id="PTHR34290">
    <property type="entry name" value="SI:CH73-390P7.2"/>
    <property type="match status" value="1"/>
</dbReference>
<dbReference type="OrthoDB" id="5294764at2"/>
<evidence type="ECO:0000313" key="3">
    <source>
        <dbReference type="Proteomes" id="UP000243793"/>
    </source>
</evidence>
<keyword evidence="1" id="KW-1133">Transmembrane helix</keyword>
<evidence type="ECO:0000313" key="2">
    <source>
        <dbReference type="EMBL" id="ART78861.1"/>
    </source>
</evidence>
<feature type="transmembrane region" description="Helical" evidence="1">
    <location>
        <begin position="93"/>
        <end position="111"/>
    </location>
</feature>
<keyword evidence="1" id="KW-0812">Transmembrane</keyword>
<dbReference type="InterPro" id="IPR044691">
    <property type="entry name" value="DCC1_Trx"/>
</dbReference>
<dbReference type="Pfam" id="PF04134">
    <property type="entry name" value="DCC1-like"/>
    <property type="match status" value="1"/>
</dbReference>